<protein>
    <submittedName>
        <fullName evidence="2">Carotenoid biosynthesis protein</fullName>
    </submittedName>
</protein>
<keyword evidence="1" id="KW-1133">Transmembrane helix</keyword>
<dbReference type="EMBL" id="JAYFUL010000012">
    <property type="protein sequence ID" value="MEA5258112.1"/>
    <property type="molecule type" value="Genomic_DNA"/>
</dbReference>
<keyword evidence="1" id="KW-0812">Transmembrane</keyword>
<keyword evidence="1" id="KW-0472">Membrane</keyword>
<keyword evidence="3" id="KW-1185">Reference proteome</keyword>
<organism evidence="2 3">
    <name type="scientific">Arcicella aquatica</name>
    <dbReference type="NCBI Taxonomy" id="217141"/>
    <lineage>
        <taxon>Bacteria</taxon>
        <taxon>Pseudomonadati</taxon>
        <taxon>Bacteroidota</taxon>
        <taxon>Cytophagia</taxon>
        <taxon>Cytophagales</taxon>
        <taxon>Flectobacillaceae</taxon>
        <taxon>Arcicella</taxon>
    </lineage>
</organism>
<evidence type="ECO:0000313" key="2">
    <source>
        <dbReference type="EMBL" id="MEA5258112.1"/>
    </source>
</evidence>
<reference evidence="2 3" key="1">
    <citation type="submission" date="2023-12" db="EMBL/GenBank/DDBJ databases">
        <title>Novel species of the genus Arcicella isolated from rivers.</title>
        <authorList>
            <person name="Lu H."/>
        </authorList>
    </citation>
    <scope>NUCLEOTIDE SEQUENCE [LARGE SCALE GENOMIC DNA]</scope>
    <source>
        <strain evidence="2 3">LMG 21963</strain>
    </source>
</reference>
<gene>
    <name evidence="2" type="ORF">VB264_09995</name>
</gene>
<dbReference type="Pfam" id="PF04240">
    <property type="entry name" value="Caroten_synth"/>
    <property type="match status" value="1"/>
</dbReference>
<dbReference type="Proteomes" id="UP001304671">
    <property type="component" value="Unassembled WGS sequence"/>
</dbReference>
<feature type="transmembrane region" description="Helical" evidence="1">
    <location>
        <begin position="41"/>
        <end position="61"/>
    </location>
</feature>
<accession>A0ABU5QM19</accession>
<feature type="transmembrane region" description="Helical" evidence="1">
    <location>
        <begin position="68"/>
        <end position="98"/>
    </location>
</feature>
<feature type="transmembrane region" description="Helical" evidence="1">
    <location>
        <begin position="104"/>
        <end position="122"/>
    </location>
</feature>
<feature type="transmembrane region" description="Helical" evidence="1">
    <location>
        <begin position="177"/>
        <end position="197"/>
    </location>
</feature>
<name>A0ABU5QM19_9BACT</name>
<dbReference type="InterPro" id="IPR007354">
    <property type="entry name" value="CruF-like"/>
</dbReference>
<evidence type="ECO:0000256" key="1">
    <source>
        <dbReference type="SAM" id="Phobius"/>
    </source>
</evidence>
<feature type="transmembrane region" description="Helical" evidence="1">
    <location>
        <begin position="143"/>
        <end position="165"/>
    </location>
</feature>
<evidence type="ECO:0000313" key="3">
    <source>
        <dbReference type="Proteomes" id="UP001304671"/>
    </source>
</evidence>
<feature type="transmembrane region" description="Helical" evidence="1">
    <location>
        <begin position="17"/>
        <end position="35"/>
    </location>
</feature>
<comment type="caution">
    <text evidence="2">The sequence shown here is derived from an EMBL/GenBank/DDBJ whole genome shotgun (WGS) entry which is preliminary data.</text>
</comment>
<dbReference type="PANTHER" id="PTHR39419">
    <property type="entry name" value="SLL0814 PROTEIN"/>
    <property type="match status" value="1"/>
</dbReference>
<sequence>MNLSTIQTLLNTRYRKIVFTILSLMYLVGFIGLMIPLTREYFKLLSPFNLWISLILLLLFQQDFQLKFILFAIITFLIGFFVEVLGVHTGIIFGQYYYGKTLGIQLFDVPIVIGANWFILVYSSGHIIEKLFKNLNPFFGRNILLSTVAASLMVCLDLIIEPVAIRLDFWQWHFNKIPIQNYVGWFIISFGLQYYFISSKFLKNNALAPLLFYLQFIFFLLHSIFST</sequence>
<dbReference type="PANTHER" id="PTHR39419:SF1">
    <property type="entry name" value="SLL0814 PROTEIN"/>
    <property type="match status" value="1"/>
</dbReference>
<proteinExistence type="predicted"/>
<dbReference type="RefSeq" id="WP_323248969.1">
    <property type="nucleotide sequence ID" value="NZ_JAYFUL010000012.1"/>
</dbReference>
<feature type="transmembrane region" description="Helical" evidence="1">
    <location>
        <begin position="206"/>
        <end position="225"/>
    </location>
</feature>